<dbReference type="InterPro" id="IPR029063">
    <property type="entry name" value="SAM-dependent_MTases_sf"/>
</dbReference>
<comment type="pathway">
    <text evidence="1">tRNA modification; wybutosine-tRNA(Phe) biosynthesis.</text>
</comment>
<dbReference type="AlphaFoldDB" id="A0A0M3J956"/>
<evidence type="ECO:0000256" key="6">
    <source>
        <dbReference type="ARBA" id="ARBA00049400"/>
    </source>
</evidence>
<protein>
    <recommendedName>
        <fullName evidence="2">tRNA(Phe) (4-demethylwyosine(37)-C(7)) aminocarboxypropyltransferase</fullName>
        <ecNumber evidence="2">2.5.1.114</ecNumber>
    </recommendedName>
</protein>
<gene>
    <name evidence="9" type="ORF">ASIM_LOCUS3937</name>
</gene>
<evidence type="ECO:0000256" key="7">
    <source>
        <dbReference type="SAM" id="MobiDB-lite"/>
    </source>
</evidence>
<comment type="catalytic activity">
    <reaction evidence="6">
        <text>4-demethylwyosine(37) in tRNA(Phe) + S-adenosyl-L-methionine = 4-demethyl-7-[(3S)-3-amino-3-carboxypropyl]wyosine(37) in tRNA(Phe) + S-methyl-5'-thioadenosine + H(+)</text>
        <dbReference type="Rhea" id="RHEA:36355"/>
        <dbReference type="Rhea" id="RHEA-COMP:10164"/>
        <dbReference type="Rhea" id="RHEA-COMP:10378"/>
        <dbReference type="ChEBI" id="CHEBI:15378"/>
        <dbReference type="ChEBI" id="CHEBI:17509"/>
        <dbReference type="ChEBI" id="CHEBI:59789"/>
        <dbReference type="ChEBI" id="CHEBI:64315"/>
        <dbReference type="ChEBI" id="CHEBI:73550"/>
        <dbReference type="EC" id="2.5.1.114"/>
    </reaction>
</comment>
<evidence type="ECO:0000313" key="9">
    <source>
        <dbReference type="EMBL" id="VDK22669.1"/>
    </source>
</evidence>
<name>A0A0M3J956_ANISI</name>
<dbReference type="Pfam" id="PF02475">
    <property type="entry name" value="TRM5-TYW2_MTfase"/>
    <property type="match status" value="1"/>
</dbReference>
<dbReference type="GO" id="GO:0031591">
    <property type="term" value="P:wybutosine biosynthetic process"/>
    <property type="evidence" value="ECO:0007669"/>
    <property type="project" value="TreeGrafter"/>
</dbReference>
<feature type="domain" description="SAM-dependent methyltransferase TRM5/TYW2-type" evidence="8">
    <location>
        <begin position="1"/>
        <end position="217"/>
    </location>
</feature>
<evidence type="ECO:0000313" key="11">
    <source>
        <dbReference type="WBParaSite" id="ASIM_0000411701-mRNA-1"/>
    </source>
</evidence>
<evidence type="ECO:0000256" key="3">
    <source>
        <dbReference type="ARBA" id="ARBA00022679"/>
    </source>
</evidence>
<dbReference type="InterPro" id="IPR056743">
    <property type="entry name" value="TRM5-TYW2-like_MTfase"/>
</dbReference>
<sequence>MFNIGNLNEKQRISEMDCHKDIVVDLFAGIGYFTMAYLMKANAKHVYAIDWNEDATEALQRTLIKNEMTERCTVICGDSRRVAPHGVADRVNMGLVPSARPYWLTGCRCLSPNGGILHIHEAVKLMLENGNGVNQGDNRKPTHQLRRIHKSGSTLSRNESLGSVSEESEMSDRIDYDKKNHLDCNGNFVTCLTGKQMTDVNGEAVERKHSGLNFIFH</sequence>
<dbReference type="GO" id="GO:0030488">
    <property type="term" value="P:tRNA methylation"/>
    <property type="evidence" value="ECO:0007669"/>
    <property type="project" value="TreeGrafter"/>
</dbReference>
<proteinExistence type="predicted"/>
<dbReference type="GO" id="GO:0102522">
    <property type="term" value="F:tRNA 4-demethylwyosine alpha-amino-alpha-carboxypropyltransferase activity"/>
    <property type="evidence" value="ECO:0007669"/>
    <property type="project" value="UniProtKB-EC"/>
</dbReference>
<keyword evidence="3" id="KW-0808">Transferase</keyword>
<dbReference type="InterPro" id="IPR030382">
    <property type="entry name" value="MeTrfase_TRM5/TYW2"/>
</dbReference>
<dbReference type="CDD" id="cd02440">
    <property type="entry name" value="AdoMet_MTases"/>
    <property type="match status" value="1"/>
</dbReference>
<dbReference type="Proteomes" id="UP000267096">
    <property type="component" value="Unassembled WGS sequence"/>
</dbReference>
<dbReference type="PANTHER" id="PTHR23245:SF25">
    <property type="entry name" value="TRNA WYBUTOSINE-SYNTHESIZING PROTEIN 2 HOMOLOG"/>
    <property type="match status" value="1"/>
</dbReference>
<dbReference type="WBParaSite" id="ASIM_0000411701-mRNA-1">
    <property type="protein sequence ID" value="ASIM_0000411701-mRNA-1"/>
    <property type="gene ID" value="ASIM_0000411701"/>
</dbReference>
<reference evidence="11" key="1">
    <citation type="submission" date="2017-02" db="UniProtKB">
        <authorList>
            <consortium name="WormBaseParasite"/>
        </authorList>
    </citation>
    <scope>IDENTIFICATION</scope>
</reference>
<dbReference type="Gene3D" id="3.40.50.150">
    <property type="entry name" value="Vaccinia Virus protein VP39"/>
    <property type="match status" value="1"/>
</dbReference>
<keyword evidence="4" id="KW-0949">S-adenosyl-L-methionine</keyword>
<organism evidence="11">
    <name type="scientific">Anisakis simplex</name>
    <name type="common">Herring worm</name>
    <dbReference type="NCBI Taxonomy" id="6269"/>
    <lineage>
        <taxon>Eukaryota</taxon>
        <taxon>Metazoa</taxon>
        <taxon>Ecdysozoa</taxon>
        <taxon>Nematoda</taxon>
        <taxon>Chromadorea</taxon>
        <taxon>Rhabditida</taxon>
        <taxon>Spirurina</taxon>
        <taxon>Ascaridomorpha</taxon>
        <taxon>Ascaridoidea</taxon>
        <taxon>Anisakidae</taxon>
        <taxon>Anisakis</taxon>
        <taxon>Anisakis simplex complex</taxon>
    </lineage>
</organism>
<dbReference type="OrthoDB" id="408788at2759"/>
<evidence type="ECO:0000256" key="1">
    <source>
        <dbReference type="ARBA" id="ARBA00004797"/>
    </source>
</evidence>
<dbReference type="PROSITE" id="PS51684">
    <property type="entry name" value="SAM_MT_TRM5_TYW2"/>
    <property type="match status" value="1"/>
</dbReference>
<dbReference type="EC" id="2.5.1.114" evidence="2"/>
<evidence type="ECO:0000256" key="2">
    <source>
        <dbReference type="ARBA" id="ARBA00012265"/>
    </source>
</evidence>
<evidence type="ECO:0000259" key="8">
    <source>
        <dbReference type="PROSITE" id="PS51684"/>
    </source>
</evidence>
<dbReference type="GO" id="GO:0008175">
    <property type="term" value="F:tRNA methyltransferase activity"/>
    <property type="evidence" value="ECO:0007669"/>
    <property type="project" value="TreeGrafter"/>
</dbReference>
<feature type="compositionally biased region" description="Polar residues" evidence="7">
    <location>
        <begin position="151"/>
        <end position="165"/>
    </location>
</feature>
<keyword evidence="10" id="KW-1185">Reference proteome</keyword>
<dbReference type="EMBL" id="UYRR01006491">
    <property type="protein sequence ID" value="VDK22669.1"/>
    <property type="molecule type" value="Genomic_DNA"/>
</dbReference>
<reference evidence="9 10" key="2">
    <citation type="submission" date="2018-11" db="EMBL/GenBank/DDBJ databases">
        <authorList>
            <consortium name="Pathogen Informatics"/>
        </authorList>
    </citation>
    <scope>NUCLEOTIDE SEQUENCE [LARGE SCALE GENOMIC DNA]</scope>
</reference>
<accession>A0A0M3J956</accession>
<keyword evidence="5" id="KW-0819">tRNA processing</keyword>
<evidence type="ECO:0000256" key="5">
    <source>
        <dbReference type="ARBA" id="ARBA00022694"/>
    </source>
</evidence>
<feature type="compositionally biased region" description="Basic residues" evidence="7">
    <location>
        <begin position="141"/>
        <end position="150"/>
    </location>
</feature>
<dbReference type="SUPFAM" id="SSF53335">
    <property type="entry name" value="S-adenosyl-L-methionine-dependent methyltransferases"/>
    <property type="match status" value="1"/>
</dbReference>
<evidence type="ECO:0000256" key="4">
    <source>
        <dbReference type="ARBA" id="ARBA00022691"/>
    </source>
</evidence>
<dbReference type="GO" id="GO:0005737">
    <property type="term" value="C:cytoplasm"/>
    <property type="evidence" value="ECO:0007669"/>
    <property type="project" value="TreeGrafter"/>
</dbReference>
<feature type="region of interest" description="Disordered" evidence="7">
    <location>
        <begin position="133"/>
        <end position="170"/>
    </location>
</feature>
<dbReference type="PANTHER" id="PTHR23245">
    <property type="entry name" value="TRNA METHYLTRANSFERASE"/>
    <property type="match status" value="1"/>
</dbReference>
<evidence type="ECO:0000313" key="10">
    <source>
        <dbReference type="Proteomes" id="UP000267096"/>
    </source>
</evidence>